<sequence>MAGSVLGAGLGIHASAFARPLAAPVAAQVVHWSSSARNVAGAGAGAGAVAGCVEFPSSFGPAVAGMGWRSRRRASRSIARVSRTGSAGCRMFCISACSKSGSGATRVGVPGAAVVLAVAVAVAVPRLGADTAATAAVAAGWVSSCGAGSRALNGLLALATTVWVDSVGASAGGPNGLATAVTLPALASSNVAVSETASGAVDALIVATVADGAGATASACGGASIQPNVATPRTHRPPTSIARRSLDRRGRRGMGVGVGTASARMRAGWLPGAGCCDPAPAIRLGRRGLASCRSTWTPFRSGHYRITRPHSGMWCGSRQIPSPGKVPRDCCLDAAVVRRAVASGLVAAV</sequence>
<comment type="caution">
    <text evidence="3">The sequence shown here is derived from an EMBL/GenBank/DDBJ whole genome shotgun (WGS) entry which is preliminary data.</text>
</comment>
<proteinExistence type="predicted"/>
<evidence type="ECO:0000313" key="4">
    <source>
        <dbReference type="Proteomes" id="UP000316471"/>
    </source>
</evidence>
<feature type="signal peptide" evidence="2">
    <location>
        <begin position="1"/>
        <end position="18"/>
    </location>
</feature>
<evidence type="ECO:0000313" key="3">
    <source>
        <dbReference type="EMBL" id="TWI13568.1"/>
    </source>
</evidence>
<accession>A0A562M1A3</accession>
<dbReference type="Proteomes" id="UP000316471">
    <property type="component" value="Unassembled WGS sequence"/>
</dbReference>
<dbReference type="AlphaFoldDB" id="A0A562M1A3"/>
<gene>
    <name evidence="3" type="ORF">IP93_00730</name>
</gene>
<organism evidence="3 4">
    <name type="scientific">Aerolutibacter ruishenii</name>
    <dbReference type="NCBI Taxonomy" id="686800"/>
    <lineage>
        <taxon>Bacteria</taxon>
        <taxon>Pseudomonadati</taxon>
        <taxon>Pseudomonadota</taxon>
        <taxon>Gammaproteobacteria</taxon>
        <taxon>Lysobacterales</taxon>
        <taxon>Lysobacteraceae</taxon>
        <taxon>Aerolutibacter</taxon>
    </lineage>
</organism>
<name>A0A562M1A3_9GAMM</name>
<evidence type="ECO:0000256" key="1">
    <source>
        <dbReference type="SAM" id="MobiDB-lite"/>
    </source>
</evidence>
<evidence type="ECO:0000256" key="2">
    <source>
        <dbReference type="SAM" id="SignalP"/>
    </source>
</evidence>
<feature type="region of interest" description="Disordered" evidence="1">
    <location>
        <begin position="226"/>
        <end position="254"/>
    </location>
</feature>
<reference evidence="3 4" key="1">
    <citation type="journal article" date="2015" name="Stand. Genomic Sci.">
        <title>Genomic Encyclopedia of Bacterial and Archaeal Type Strains, Phase III: the genomes of soil and plant-associated and newly described type strains.</title>
        <authorList>
            <person name="Whitman W.B."/>
            <person name="Woyke T."/>
            <person name="Klenk H.P."/>
            <person name="Zhou Y."/>
            <person name="Lilburn T.G."/>
            <person name="Beck B.J."/>
            <person name="De Vos P."/>
            <person name="Vandamme P."/>
            <person name="Eisen J.A."/>
            <person name="Garrity G."/>
            <person name="Hugenholtz P."/>
            <person name="Kyrpides N.C."/>
        </authorList>
    </citation>
    <scope>NUCLEOTIDE SEQUENCE [LARGE SCALE GENOMIC DNA]</scope>
    <source>
        <strain evidence="3 4">CGMCC 1.10136</strain>
    </source>
</reference>
<protein>
    <submittedName>
        <fullName evidence="3">Uncharacterized protein</fullName>
    </submittedName>
</protein>
<keyword evidence="4" id="KW-1185">Reference proteome</keyword>
<dbReference type="EMBL" id="VLKP01000002">
    <property type="protein sequence ID" value="TWI13568.1"/>
    <property type="molecule type" value="Genomic_DNA"/>
</dbReference>
<feature type="chain" id="PRO_5021707999" evidence="2">
    <location>
        <begin position="19"/>
        <end position="349"/>
    </location>
</feature>
<keyword evidence="2" id="KW-0732">Signal</keyword>